<dbReference type="GO" id="GO:0015035">
    <property type="term" value="F:protein-disulfide reductase activity"/>
    <property type="evidence" value="ECO:0007669"/>
    <property type="project" value="InterPro"/>
</dbReference>
<dbReference type="PANTHER" id="PTHR33639">
    <property type="entry name" value="THIOL-DISULFIDE OXIDOREDUCTASE DCC"/>
    <property type="match status" value="1"/>
</dbReference>
<gene>
    <name evidence="1" type="ORF">COR50_16205</name>
</gene>
<evidence type="ECO:0000313" key="2">
    <source>
        <dbReference type="Proteomes" id="UP000220133"/>
    </source>
</evidence>
<dbReference type="PANTHER" id="PTHR33639:SF2">
    <property type="entry name" value="DUF393 DOMAIN-CONTAINING PROTEIN"/>
    <property type="match status" value="1"/>
</dbReference>
<dbReference type="OrthoDB" id="9785438at2"/>
<dbReference type="RefSeq" id="WP_098194953.1">
    <property type="nucleotide sequence ID" value="NZ_CP023777.1"/>
</dbReference>
<dbReference type="Proteomes" id="UP000220133">
    <property type="component" value="Chromosome"/>
</dbReference>
<reference evidence="1 2" key="1">
    <citation type="submission" date="2017-10" db="EMBL/GenBank/DDBJ databases">
        <title>Paenichitinophaga pekingensis gen. nov., sp. nov., isolated from activated sludge.</title>
        <authorList>
            <person name="Jin D."/>
            <person name="Kong X."/>
            <person name="Deng Y."/>
            <person name="Bai Z."/>
        </authorList>
    </citation>
    <scope>NUCLEOTIDE SEQUENCE [LARGE SCALE GENOMIC DNA]</scope>
    <source>
        <strain evidence="1 2">13</strain>
    </source>
</reference>
<sequence length="133" mass="15207">MEKESIIFFDGVCNLCNSSVLFIIKRDKKAHFRFASLQSALAKEMLPPALLGISSIVLLEDGQYHTKSSAALRIARKLDGLWPVLYPGIIIPRFIRDAVYNFIAANRYRWFGKRETCMLPTAELKNRFMDHGL</sequence>
<dbReference type="EMBL" id="CP023777">
    <property type="protein sequence ID" value="ATL48580.1"/>
    <property type="molecule type" value="Genomic_DNA"/>
</dbReference>
<keyword evidence="2" id="KW-1185">Reference proteome</keyword>
<dbReference type="AlphaFoldDB" id="A0A291QXB4"/>
<dbReference type="Pfam" id="PF04134">
    <property type="entry name" value="DCC1-like"/>
    <property type="match status" value="1"/>
</dbReference>
<dbReference type="KEGG" id="cbae:COR50_16205"/>
<accession>A0A291QXB4</accession>
<dbReference type="InterPro" id="IPR052927">
    <property type="entry name" value="DCC_oxidoreductase"/>
</dbReference>
<name>A0A291QXB4_9BACT</name>
<organism evidence="1 2">
    <name type="scientific">Chitinophaga caeni</name>
    <dbReference type="NCBI Taxonomy" id="2029983"/>
    <lineage>
        <taxon>Bacteria</taxon>
        <taxon>Pseudomonadati</taxon>
        <taxon>Bacteroidota</taxon>
        <taxon>Chitinophagia</taxon>
        <taxon>Chitinophagales</taxon>
        <taxon>Chitinophagaceae</taxon>
        <taxon>Chitinophaga</taxon>
    </lineage>
</organism>
<protein>
    <submittedName>
        <fullName evidence="1">Thiol-disulfide oxidoreductase</fullName>
    </submittedName>
</protein>
<dbReference type="InterPro" id="IPR007263">
    <property type="entry name" value="DCC1-like"/>
</dbReference>
<proteinExistence type="predicted"/>
<evidence type="ECO:0000313" key="1">
    <source>
        <dbReference type="EMBL" id="ATL48580.1"/>
    </source>
</evidence>